<evidence type="ECO:0000313" key="8">
    <source>
        <dbReference type="Proteomes" id="UP000694865"/>
    </source>
</evidence>
<dbReference type="Pfam" id="PF01436">
    <property type="entry name" value="NHL"/>
    <property type="match status" value="2"/>
</dbReference>
<feature type="domain" description="Copper type II ascorbate-dependent monooxygenase N-terminal" evidence="6">
    <location>
        <begin position="53"/>
        <end position="163"/>
    </location>
</feature>
<reference evidence="9" key="2">
    <citation type="submission" date="2025-05" db="UniProtKB">
        <authorList>
            <consortium name="RefSeq"/>
        </authorList>
    </citation>
    <scope>IDENTIFICATION</scope>
    <source>
        <tissue evidence="9">Testes</tissue>
    </source>
</reference>
<protein>
    <submittedName>
        <fullName evidence="9">Peptidyl-glycine alpha-amidating monooxygenase-like</fullName>
    </submittedName>
    <submittedName>
        <fullName evidence="7">Peptidylglycine alpha-amidating monooxygenase-like 320</fullName>
    </submittedName>
</protein>
<accession>A0A0U2UAN0</accession>
<dbReference type="PANTHER" id="PTHR10680">
    <property type="entry name" value="PEPTIDYL-GLYCINE ALPHA-AMIDATING MONOOXYGENASE"/>
    <property type="match status" value="1"/>
</dbReference>
<keyword evidence="7" id="KW-0560">Oxidoreductase</keyword>
<dbReference type="Proteomes" id="UP000694865">
    <property type="component" value="Unplaced"/>
</dbReference>
<dbReference type="InterPro" id="IPR001258">
    <property type="entry name" value="NHL_repeat"/>
</dbReference>
<evidence type="ECO:0000256" key="2">
    <source>
        <dbReference type="ARBA" id="ARBA00022737"/>
    </source>
</evidence>
<dbReference type="RefSeq" id="XP_002736199.1">
    <property type="nucleotide sequence ID" value="XM_002736153.2"/>
</dbReference>
<dbReference type="GO" id="GO:0005576">
    <property type="term" value="C:extracellular region"/>
    <property type="evidence" value="ECO:0007669"/>
    <property type="project" value="TreeGrafter"/>
</dbReference>
<dbReference type="InterPro" id="IPR036939">
    <property type="entry name" value="Cu2_ascorb_mOase_N_sf"/>
</dbReference>
<proteinExistence type="evidence at transcript level"/>
<dbReference type="SUPFAM" id="SSF49742">
    <property type="entry name" value="PHM/PNGase F"/>
    <property type="match status" value="1"/>
</dbReference>
<dbReference type="GO" id="GO:0016715">
    <property type="term" value="F:oxidoreductase activity, acting on paired donors, with incorporation or reduction of molecular oxygen, reduced ascorbate as one donor, and incorporation of one atom of oxygen"/>
    <property type="evidence" value="ECO:0007669"/>
    <property type="project" value="InterPro"/>
</dbReference>
<dbReference type="GeneID" id="100370314"/>
<keyword evidence="1 5" id="KW-0732">Signal</keyword>
<dbReference type="KEGG" id="sko:100370314"/>
<dbReference type="SUPFAM" id="SSF101898">
    <property type="entry name" value="NHL repeat"/>
    <property type="match status" value="1"/>
</dbReference>
<reference evidence="7" key="1">
    <citation type="journal article" date="2015" name="Nature">
        <title>Hemichordate genomes and deuterostome origins.</title>
        <authorList>
            <person name="Simakov O."/>
            <person name="Kawashima T."/>
            <person name="Marletaz F."/>
            <person name="Jenkins J."/>
            <person name="Koyanagi R."/>
            <person name="Mitros T."/>
            <person name="Hisata K."/>
            <person name="Bredeson J."/>
            <person name="Shoguchi E."/>
            <person name="Gyoja F."/>
            <person name="Yue J.X."/>
            <person name="Chen Y.C."/>
            <person name="Freeman R.M.Jr."/>
            <person name="Sasaki A."/>
            <person name="Hikosaka-Katayama T."/>
            <person name="Sato A."/>
            <person name="Fujie M."/>
            <person name="Baughman K.W."/>
            <person name="Levine J."/>
            <person name="Gonzalez P."/>
            <person name="Cameron C."/>
            <person name="Fritzenwanker J.H."/>
            <person name="Pani A.M."/>
            <person name="Goto H."/>
            <person name="Kanda M."/>
            <person name="Arakaki N."/>
            <person name="Yamasaki S."/>
            <person name="Qu J."/>
            <person name="Cree A."/>
            <person name="Ding Y."/>
            <person name="Dinh H.H."/>
            <person name="Dugan S."/>
            <person name="Holder M."/>
            <person name="Jhangiani S.N."/>
            <person name="Kovar C.L."/>
            <person name="Lee S.L."/>
            <person name="Lewis L.R."/>
            <person name="Morton D."/>
            <person name="Nazareth L.V."/>
            <person name="Okwuonu G."/>
            <person name="Santibanez J."/>
            <person name="Chen R."/>
            <person name="Richards S."/>
            <person name="Muzny D.M."/>
            <person name="Gillis A."/>
            <person name="Peshkin L."/>
            <person name="Wu M."/>
            <person name="Humphreys T."/>
            <person name="Su Y.H."/>
            <person name="Putnam N.H."/>
            <person name="Schmutz J."/>
            <person name="Fujiyama A."/>
            <person name="Yu J.K."/>
            <person name="Tagawa K."/>
            <person name="Worley K.C."/>
            <person name="Gibbs R.A."/>
            <person name="Kirschner M.W."/>
            <person name="Lowe C.J."/>
            <person name="Satoh N."/>
            <person name="Rokhsar D.S."/>
            <person name="Gerhart J."/>
        </authorList>
    </citation>
    <scope>NUCLEOTIDE SEQUENCE</scope>
</reference>
<dbReference type="OrthoDB" id="10018185at2759"/>
<feature type="repeat" description="NHL" evidence="4">
    <location>
        <begin position="387"/>
        <end position="427"/>
    </location>
</feature>
<feature type="signal peptide" evidence="5">
    <location>
        <begin position="1"/>
        <end position="21"/>
    </location>
</feature>
<feature type="repeat" description="NHL" evidence="4">
    <location>
        <begin position="332"/>
        <end position="373"/>
    </location>
</feature>
<keyword evidence="3" id="KW-0325">Glycoprotein</keyword>
<sequence>MAAAPRLTIAVLLATILYVQSYTLRDLGSQEDNWAKDEAEPFLEDTGILTATIGMPNVEPLEDDMYICTGVSLPDDPAYIVGIHPDVTSDAVNRIWLIGCPKSQAKPDTAWSCNPDEPSSVCDGPALVTYKWSRDSCPNYLAKGEILTVGGNYIENLVLMVHYVTGGDIDDSGVTLKMMPDTFPRDDVMVMMKYYGATLISDSCEDSDDTYEFDLESSMYEGYDYPSKELEEIAEEEEDMAEEEQYPNDVIDASSDDGDLDDLIVVPDWPKYNLSLGQIGGIGTDKRGNLLVFHRAERQWTADSFDEDNVFQEGDLGPINNDVVFELESNSGKLVQSWGADQFYMPHGLTVDHEGNIWLTDVAMHQVFKFPPEGGDEPLLALGDRMQPGNDDGHFCKPTDVAVESKTGNFFVADGYCNSRIMKFNPEGELIMKWGEPSAEKNHAAVGTFDIPHSLALVEKYQMICVADRENGRIQCFDSNTAEFQFQITLPEFGGKMYAIEYNPQQDVIYAVNGENFEDQIVQGFTIDYKQKEVIGTWKPSSQGFDTPHDVTYSPQSLYSPQSVYVGEIGPNTVWKFREDVMERKIRAM</sequence>
<dbReference type="PROSITE" id="PS51125">
    <property type="entry name" value="NHL"/>
    <property type="match status" value="3"/>
</dbReference>
<feature type="chain" id="PRO_5006832559" evidence="5">
    <location>
        <begin position="22"/>
        <end position="589"/>
    </location>
</feature>
<dbReference type="CDD" id="cd14958">
    <property type="entry name" value="NHL_PAL_like"/>
    <property type="match status" value="1"/>
</dbReference>
<gene>
    <name evidence="9" type="primary">LOC100370314</name>
</gene>
<evidence type="ECO:0000259" key="6">
    <source>
        <dbReference type="Pfam" id="PF01082"/>
    </source>
</evidence>
<evidence type="ECO:0000256" key="3">
    <source>
        <dbReference type="ARBA" id="ARBA00023180"/>
    </source>
</evidence>
<dbReference type="GO" id="GO:0005507">
    <property type="term" value="F:copper ion binding"/>
    <property type="evidence" value="ECO:0007669"/>
    <property type="project" value="InterPro"/>
</dbReference>
<dbReference type="Pfam" id="PF01082">
    <property type="entry name" value="Cu2_monooxygen"/>
    <property type="match status" value="1"/>
</dbReference>
<name>A0A0U2UAN0_SACKO</name>
<evidence type="ECO:0000313" key="9">
    <source>
        <dbReference type="RefSeq" id="XP_002736199.1"/>
    </source>
</evidence>
<evidence type="ECO:0000256" key="4">
    <source>
        <dbReference type="PROSITE-ProRule" id="PRU00504"/>
    </source>
</evidence>
<evidence type="ECO:0000256" key="1">
    <source>
        <dbReference type="ARBA" id="ARBA00022729"/>
    </source>
</evidence>
<evidence type="ECO:0000313" key="7">
    <source>
        <dbReference type="EMBL" id="ALR88639.1"/>
    </source>
</evidence>
<dbReference type="InterPro" id="IPR000323">
    <property type="entry name" value="Cu2_ascorb_mOase_N"/>
</dbReference>
<organism evidence="7">
    <name type="scientific">Saccoglossus kowalevskii</name>
    <name type="common">Acorn worm</name>
    <dbReference type="NCBI Taxonomy" id="10224"/>
    <lineage>
        <taxon>Eukaryota</taxon>
        <taxon>Metazoa</taxon>
        <taxon>Hemichordata</taxon>
        <taxon>Enteropneusta</taxon>
        <taxon>Harrimaniidae</taxon>
        <taxon>Saccoglossus</taxon>
    </lineage>
</organism>
<feature type="repeat" description="NHL" evidence="4">
    <location>
        <begin position="447"/>
        <end position="480"/>
    </location>
</feature>
<keyword evidence="7" id="KW-0503">Monooxygenase</keyword>
<dbReference type="InterPro" id="IPR008977">
    <property type="entry name" value="PHM/PNGase_F_dom_sf"/>
</dbReference>
<dbReference type="PANTHER" id="PTHR10680:SF14">
    <property type="entry name" value="PEPTIDYL-GLYCINE ALPHA-AMIDATING MONOOXYGENASE"/>
    <property type="match status" value="1"/>
</dbReference>
<dbReference type="Gene3D" id="2.60.120.310">
    <property type="entry name" value="Copper type II, ascorbate-dependent monooxygenase, N-terminal domain"/>
    <property type="match status" value="1"/>
</dbReference>
<dbReference type="AlphaFoldDB" id="A0A0U2UAN0"/>
<keyword evidence="2" id="KW-0677">Repeat</keyword>
<dbReference type="Gene3D" id="2.120.10.30">
    <property type="entry name" value="TolB, C-terminal domain"/>
    <property type="match status" value="1"/>
</dbReference>
<dbReference type="InterPro" id="IPR011042">
    <property type="entry name" value="6-blade_b-propeller_TolB-like"/>
</dbReference>
<keyword evidence="8" id="KW-1185">Reference proteome</keyword>
<dbReference type="EMBL" id="KT954993">
    <property type="protein sequence ID" value="ALR88639.1"/>
    <property type="molecule type" value="mRNA"/>
</dbReference>
<evidence type="ECO:0000256" key="5">
    <source>
        <dbReference type="SAM" id="SignalP"/>
    </source>
</evidence>